<dbReference type="InterPro" id="IPR001525">
    <property type="entry name" value="C5_MeTfrase"/>
</dbReference>
<name>A0AB39V2U7_9FUSO</name>
<sequence>MKNIYRVLDLFSGAGGLSYGLEKTGYFKSLIALDFNEPAIETFKKNHEDTKCIVGDITDKKVKDKIIKLSKKDKINMIVGGPPCQGFSNKGKNLGLKDERNFLFLEYVDLVKEIEPEIFIIENVKNMVSSANGYFINEIVKLFTEIGYLVNYKIINSYEFGVPQTRERTIVIGSRNFKYDFKNLYKYTVKEEKRPKVHDAISDLNYLNSGEGSDVSEYLIKSSSNYQKEMRKNSKKLYNHIATNHSEIAINKLKMIPAEKGKEFLPIELHGKQKFKTTWSRLEWNKPSPTIDTRFDTPSNGKNSHPVLNRAITPREAARLQSFPDKYRFYGKKTEICKQIGNAVPPLLAEKIGLSLIEQIARCKTGHK</sequence>
<evidence type="ECO:0000256" key="2">
    <source>
        <dbReference type="ARBA" id="ARBA00022679"/>
    </source>
</evidence>
<dbReference type="Gene3D" id="3.90.120.10">
    <property type="entry name" value="DNA Methylase, subunit A, domain 2"/>
    <property type="match status" value="1"/>
</dbReference>
<evidence type="ECO:0000256" key="5">
    <source>
        <dbReference type="PROSITE-ProRule" id="PRU01016"/>
    </source>
</evidence>
<keyword evidence="4" id="KW-0680">Restriction system</keyword>
<dbReference type="GO" id="GO:0003886">
    <property type="term" value="F:DNA (cytosine-5-)-methyltransferase activity"/>
    <property type="evidence" value="ECO:0007669"/>
    <property type="project" value="UniProtKB-EC"/>
</dbReference>
<dbReference type="PANTHER" id="PTHR10629:SF52">
    <property type="entry name" value="DNA (CYTOSINE-5)-METHYLTRANSFERASE 1"/>
    <property type="match status" value="1"/>
</dbReference>
<dbReference type="REBASE" id="858546">
    <property type="entry name" value="M1.Lsp36ORF8580P"/>
</dbReference>
<dbReference type="Pfam" id="PF00145">
    <property type="entry name" value="DNA_methylase"/>
    <property type="match status" value="1"/>
</dbReference>
<organism evidence="8">
    <name type="scientific">Leptotrichia alba</name>
    <dbReference type="NCBI Taxonomy" id="3239304"/>
    <lineage>
        <taxon>Bacteria</taxon>
        <taxon>Fusobacteriati</taxon>
        <taxon>Fusobacteriota</taxon>
        <taxon>Fusobacteriia</taxon>
        <taxon>Fusobacteriales</taxon>
        <taxon>Leptotrichiaceae</taxon>
        <taxon>Leptotrichia</taxon>
    </lineage>
</organism>
<dbReference type="GO" id="GO:0044027">
    <property type="term" value="P:negative regulation of gene expression via chromosomal CpG island methylation"/>
    <property type="evidence" value="ECO:0007669"/>
    <property type="project" value="TreeGrafter"/>
</dbReference>
<protein>
    <recommendedName>
        <fullName evidence="7">Cytosine-specific methyltransferase</fullName>
        <ecNumber evidence="7">2.1.1.37</ecNumber>
    </recommendedName>
</protein>
<dbReference type="GO" id="GO:0009307">
    <property type="term" value="P:DNA restriction-modification system"/>
    <property type="evidence" value="ECO:0007669"/>
    <property type="project" value="UniProtKB-KW"/>
</dbReference>
<dbReference type="EMBL" id="CP165647">
    <property type="protein sequence ID" value="XDU61704.1"/>
    <property type="molecule type" value="Genomic_DNA"/>
</dbReference>
<feature type="active site" evidence="5">
    <location>
        <position position="84"/>
    </location>
</feature>
<dbReference type="NCBIfam" id="TIGR00675">
    <property type="entry name" value="dcm"/>
    <property type="match status" value="1"/>
</dbReference>
<gene>
    <name evidence="8" type="ORF">AB8B28_08580</name>
</gene>
<dbReference type="InterPro" id="IPR029063">
    <property type="entry name" value="SAM-dependent_MTases_sf"/>
</dbReference>
<dbReference type="GO" id="GO:0032259">
    <property type="term" value="P:methylation"/>
    <property type="evidence" value="ECO:0007669"/>
    <property type="project" value="UniProtKB-KW"/>
</dbReference>
<comment type="catalytic activity">
    <reaction evidence="7">
        <text>a 2'-deoxycytidine in DNA + S-adenosyl-L-methionine = a 5-methyl-2'-deoxycytidine in DNA + S-adenosyl-L-homocysteine + H(+)</text>
        <dbReference type="Rhea" id="RHEA:13681"/>
        <dbReference type="Rhea" id="RHEA-COMP:11369"/>
        <dbReference type="Rhea" id="RHEA-COMP:11370"/>
        <dbReference type="ChEBI" id="CHEBI:15378"/>
        <dbReference type="ChEBI" id="CHEBI:57856"/>
        <dbReference type="ChEBI" id="CHEBI:59789"/>
        <dbReference type="ChEBI" id="CHEBI:85452"/>
        <dbReference type="ChEBI" id="CHEBI:85454"/>
        <dbReference type="EC" id="2.1.1.37"/>
    </reaction>
</comment>
<dbReference type="PROSITE" id="PS51679">
    <property type="entry name" value="SAM_MT_C5"/>
    <property type="match status" value="1"/>
</dbReference>
<evidence type="ECO:0000256" key="3">
    <source>
        <dbReference type="ARBA" id="ARBA00022691"/>
    </source>
</evidence>
<evidence type="ECO:0000256" key="1">
    <source>
        <dbReference type="ARBA" id="ARBA00022603"/>
    </source>
</evidence>
<dbReference type="SUPFAM" id="SSF53335">
    <property type="entry name" value="S-adenosyl-L-methionine-dependent methyltransferases"/>
    <property type="match status" value="1"/>
</dbReference>
<proteinExistence type="inferred from homology"/>
<evidence type="ECO:0000313" key="8">
    <source>
        <dbReference type="EMBL" id="XDU61704.1"/>
    </source>
</evidence>
<keyword evidence="1 5" id="KW-0489">Methyltransferase</keyword>
<accession>A0AB39V2U7</accession>
<dbReference type="InterPro" id="IPR018117">
    <property type="entry name" value="C5_DNA_meth_AS"/>
</dbReference>
<dbReference type="PROSITE" id="PS00094">
    <property type="entry name" value="C5_MTASE_1"/>
    <property type="match status" value="1"/>
</dbReference>
<dbReference type="RefSeq" id="WP_369715262.1">
    <property type="nucleotide sequence ID" value="NZ_CP165647.1"/>
</dbReference>
<dbReference type="EC" id="2.1.1.37" evidence="7"/>
<evidence type="ECO:0000256" key="4">
    <source>
        <dbReference type="ARBA" id="ARBA00022747"/>
    </source>
</evidence>
<keyword evidence="3 5" id="KW-0949">S-adenosyl-L-methionine</keyword>
<dbReference type="KEGG" id="lala:AB8B28_08580"/>
<dbReference type="PROSITE" id="PS00095">
    <property type="entry name" value="C5_MTASE_2"/>
    <property type="match status" value="1"/>
</dbReference>
<dbReference type="Gene3D" id="3.40.50.150">
    <property type="entry name" value="Vaccinia Virus protein VP39"/>
    <property type="match status" value="1"/>
</dbReference>
<dbReference type="InterPro" id="IPR050390">
    <property type="entry name" value="C5-Methyltransferase"/>
</dbReference>
<evidence type="ECO:0000256" key="6">
    <source>
        <dbReference type="RuleBase" id="RU000416"/>
    </source>
</evidence>
<dbReference type="PRINTS" id="PR00105">
    <property type="entry name" value="C5METTRFRASE"/>
</dbReference>
<dbReference type="GO" id="GO:0003677">
    <property type="term" value="F:DNA binding"/>
    <property type="evidence" value="ECO:0007669"/>
    <property type="project" value="TreeGrafter"/>
</dbReference>
<comment type="similarity">
    <text evidence="5 6">Belongs to the class I-like SAM-binding methyltransferase superfamily. C5-methyltransferase family.</text>
</comment>
<keyword evidence="2 5" id="KW-0808">Transferase</keyword>
<dbReference type="AlphaFoldDB" id="A0AB39V2U7"/>
<evidence type="ECO:0000256" key="7">
    <source>
        <dbReference type="RuleBase" id="RU000417"/>
    </source>
</evidence>
<dbReference type="PANTHER" id="PTHR10629">
    <property type="entry name" value="CYTOSINE-SPECIFIC METHYLTRANSFERASE"/>
    <property type="match status" value="1"/>
</dbReference>
<dbReference type="InterPro" id="IPR031303">
    <property type="entry name" value="C5_meth_CS"/>
</dbReference>
<reference evidence="8" key="1">
    <citation type="submission" date="2024-07" db="EMBL/GenBank/DDBJ databases">
        <authorList>
            <person name="Li X.-J."/>
            <person name="Wang X."/>
        </authorList>
    </citation>
    <scope>NUCLEOTIDE SEQUENCE</scope>
    <source>
        <strain evidence="8">HSP-536</strain>
    </source>
</reference>